<dbReference type="OrthoDB" id="3182027at2"/>
<evidence type="ECO:0000256" key="7">
    <source>
        <dbReference type="RuleBase" id="RU004168"/>
    </source>
</evidence>
<dbReference type="AlphaFoldDB" id="A0A255G9Z8"/>
<evidence type="ECO:0000313" key="10">
    <source>
        <dbReference type="EMBL" id="OYO12747.1"/>
    </source>
</evidence>
<feature type="active site" evidence="5">
    <location>
        <position position="20"/>
    </location>
</feature>
<sequence>MAEVTLRVRIRGQVQGVFFRQSTLDQARRLGVRGWVANRSDGSVEALVAGPADAVQRLVDWAHRGPEPATVDSVETTEDPEAEVPAGFEVRSVA</sequence>
<feature type="domain" description="Acylphosphatase-like" evidence="9">
    <location>
        <begin position="5"/>
        <end position="92"/>
    </location>
</feature>
<evidence type="ECO:0000256" key="1">
    <source>
        <dbReference type="ARBA" id="ARBA00005614"/>
    </source>
</evidence>
<protein>
    <recommendedName>
        <fullName evidence="3 5">Acylphosphatase</fullName>
        <ecNumber evidence="2 5">3.6.1.7</ecNumber>
    </recommendedName>
</protein>
<evidence type="ECO:0000259" key="9">
    <source>
        <dbReference type="PROSITE" id="PS51160"/>
    </source>
</evidence>
<dbReference type="EC" id="3.6.1.7" evidence="2 5"/>
<dbReference type="SUPFAM" id="SSF54975">
    <property type="entry name" value="Acylphosphatase/BLUF domain-like"/>
    <property type="match status" value="1"/>
</dbReference>
<evidence type="ECO:0000256" key="3">
    <source>
        <dbReference type="ARBA" id="ARBA00015991"/>
    </source>
</evidence>
<organism evidence="10 11">
    <name type="scientific">Enemella evansiae</name>
    <dbReference type="NCBI Taxonomy" id="2016499"/>
    <lineage>
        <taxon>Bacteria</taxon>
        <taxon>Bacillati</taxon>
        <taxon>Actinomycetota</taxon>
        <taxon>Actinomycetes</taxon>
        <taxon>Propionibacteriales</taxon>
        <taxon>Propionibacteriaceae</taxon>
        <taxon>Enemella</taxon>
    </lineage>
</organism>
<dbReference type="PANTHER" id="PTHR47268">
    <property type="entry name" value="ACYLPHOSPHATASE"/>
    <property type="match status" value="1"/>
</dbReference>
<comment type="catalytic activity">
    <reaction evidence="4 5 6">
        <text>an acyl phosphate + H2O = a carboxylate + phosphate + H(+)</text>
        <dbReference type="Rhea" id="RHEA:14965"/>
        <dbReference type="ChEBI" id="CHEBI:15377"/>
        <dbReference type="ChEBI" id="CHEBI:15378"/>
        <dbReference type="ChEBI" id="CHEBI:29067"/>
        <dbReference type="ChEBI" id="CHEBI:43474"/>
        <dbReference type="ChEBI" id="CHEBI:59918"/>
        <dbReference type="EC" id="3.6.1.7"/>
    </reaction>
</comment>
<evidence type="ECO:0000256" key="5">
    <source>
        <dbReference type="PROSITE-ProRule" id="PRU00520"/>
    </source>
</evidence>
<comment type="similarity">
    <text evidence="1 7">Belongs to the acylphosphatase family.</text>
</comment>
<dbReference type="PRINTS" id="PR00112">
    <property type="entry name" value="ACYLPHPHTASE"/>
</dbReference>
<keyword evidence="11" id="KW-1185">Reference proteome</keyword>
<gene>
    <name evidence="10" type="ORF">CGZ94_12630</name>
</gene>
<dbReference type="GO" id="GO:0003998">
    <property type="term" value="F:acylphosphatase activity"/>
    <property type="evidence" value="ECO:0007669"/>
    <property type="project" value="UniProtKB-EC"/>
</dbReference>
<reference evidence="10 11" key="1">
    <citation type="submission" date="2017-07" db="EMBL/GenBank/DDBJ databases">
        <title>Draft whole genome sequences of clinical Proprionibacteriaceae strains.</title>
        <authorList>
            <person name="Bernier A.-M."/>
            <person name="Bernard K."/>
            <person name="Domingo M.-C."/>
        </authorList>
    </citation>
    <scope>NUCLEOTIDE SEQUENCE [LARGE SCALE GENOMIC DNA]</scope>
    <source>
        <strain evidence="10 11">NML 030167</strain>
    </source>
</reference>
<dbReference type="Proteomes" id="UP000215896">
    <property type="component" value="Unassembled WGS sequence"/>
</dbReference>
<name>A0A255G9Z8_9ACTN</name>
<dbReference type="PROSITE" id="PS00151">
    <property type="entry name" value="ACYLPHOSPHATASE_2"/>
    <property type="match status" value="1"/>
</dbReference>
<keyword evidence="5 6" id="KW-0378">Hydrolase</keyword>
<dbReference type="PROSITE" id="PS51160">
    <property type="entry name" value="ACYLPHOSPHATASE_3"/>
    <property type="match status" value="1"/>
</dbReference>
<accession>A0A255G9Z8</accession>
<dbReference type="Gene3D" id="3.30.70.100">
    <property type="match status" value="1"/>
</dbReference>
<comment type="caution">
    <text evidence="10">The sequence shown here is derived from an EMBL/GenBank/DDBJ whole genome shotgun (WGS) entry which is preliminary data.</text>
</comment>
<dbReference type="RefSeq" id="WP_094405847.1">
    <property type="nucleotide sequence ID" value="NZ_NMVO01000014.1"/>
</dbReference>
<dbReference type="Pfam" id="PF00708">
    <property type="entry name" value="Acylphosphatase"/>
    <property type="match status" value="1"/>
</dbReference>
<dbReference type="InterPro" id="IPR001792">
    <property type="entry name" value="Acylphosphatase-like_dom"/>
</dbReference>
<evidence type="ECO:0000256" key="8">
    <source>
        <dbReference type="SAM" id="MobiDB-lite"/>
    </source>
</evidence>
<evidence type="ECO:0000256" key="4">
    <source>
        <dbReference type="ARBA" id="ARBA00047645"/>
    </source>
</evidence>
<feature type="active site" evidence="5">
    <location>
        <position position="38"/>
    </location>
</feature>
<proteinExistence type="inferred from homology"/>
<dbReference type="PROSITE" id="PS00150">
    <property type="entry name" value="ACYLPHOSPHATASE_1"/>
    <property type="match status" value="1"/>
</dbReference>
<feature type="region of interest" description="Disordered" evidence="8">
    <location>
        <begin position="68"/>
        <end position="94"/>
    </location>
</feature>
<dbReference type="InterPro" id="IPR020456">
    <property type="entry name" value="Acylphosphatase"/>
</dbReference>
<evidence type="ECO:0000256" key="6">
    <source>
        <dbReference type="RuleBase" id="RU000553"/>
    </source>
</evidence>
<dbReference type="EMBL" id="NMVO01000014">
    <property type="protein sequence ID" value="OYO12747.1"/>
    <property type="molecule type" value="Genomic_DNA"/>
</dbReference>
<evidence type="ECO:0000256" key="2">
    <source>
        <dbReference type="ARBA" id="ARBA00012150"/>
    </source>
</evidence>
<dbReference type="InterPro" id="IPR017968">
    <property type="entry name" value="Acylphosphatase_CS"/>
</dbReference>
<dbReference type="InterPro" id="IPR036046">
    <property type="entry name" value="Acylphosphatase-like_dom_sf"/>
</dbReference>
<evidence type="ECO:0000313" key="11">
    <source>
        <dbReference type="Proteomes" id="UP000215896"/>
    </source>
</evidence>
<dbReference type="PANTHER" id="PTHR47268:SF4">
    <property type="entry name" value="ACYLPHOSPHATASE"/>
    <property type="match status" value="1"/>
</dbReference>